<dbReference type="Gene3D" id="2.40.70.10">
    <property type="entry name" value="Acid Proteases"/>
    <property type="match status" value="2"/>
</dbReference>
<evidence type="ECO:0000256" key="3">
    <source>
        <dbReference type="ARBA" id="ARBA00022729"/>
    </source>
</evidence>
<evidence type="ECO:0000259" key="6">
    <source>
        <dbReference type="PROSITE" id="PS51767"/>
    </source>
</evidence>
<protein>
    <recommendedName>
        <fullName evidence="6">Peptidase A1 domain-containing protein</fullName>
    </recommendedName>
</protein>
<dbReference type="InterPro" id="IPR021109">
    <property type="entry name" value="Peptidase_aspartic_dom_sf"/>
</dbReference>
<evidence type="ECO:0000256" key="2">
    <source>
        <dbReference type="ARBA" id="ARBA00022670"/>
    </source>
</evidence>
<proteinExistence type="inferred from homology"/>
<dbReference type="Pfam" id="PF14541">
    <property type="entry name" value="TAXi_C"/>
    <property type="match status" value="1"/>
</dbReference>
<dbReference type="SUPFAM" id="SSF50630">
    <property type="entry name" value="Acid proteases"/>
    <property type="match status" value="1"/>
</dbReference>
<dbReference type="InterPro" id="IPR032861">
    <property type="entry name" value="TAXi_N"/>
</dbReference>
<dbReference type="Pfam" id="PF14543">
    <property type="entry name" value="TAXi_N"/>
    <property type="match status" value="1"/>
</dbReference>
<evidence type="ECO:0000256" key="1">
    <source>
        <dbReference type="ARBA" id="ARBA00007447"/>
    </source>
</evidence>
<dbReference type="PROSITE" id="PS00141">
    <property type="entry name" value="ASP_PROTEASE"/>
    <property type="match status" value="1"/>
</dbReference>
<feature type="active site" evidence="5">
    <location>
        <position position="202"/>
    </location>
</feature>
<reference evidence="7" key="1">
    <citation type="submission" date="2023-05" db="EMBL/GenBank/DDBJ databases">
        <authorList>
            <person name="Huff M."/>
        </authorList>
    </citation>
    <scope>NUCLEOTIDE SEQUENCE</scope>
</reference>
<dbReference type="Proteomes" id="UP000834106">
    <property type="component" value="Chromosome 21"/>
</dbReference>
<dbReference type="FunFam" id="2.40.70.10:FF:000019">
    <property type="entry name" value="aspartyl protease family protein 2"/>
    <property type="match status" value="1"/>
</dbReference>
<dbReference type="EMBL" id="OU503056">
    <property type="protein sequence ID" value="CAI9785356.1"/>
    <property type="molecule type" value="Genomic_DNA"/>
</dbReference>
<evidence type="ECO:0000256" key="4">
    <source>
        <dbReference type="ARBA" id="ARBA00022801"/>
    </source>
</evidence>
<name>A0AAD2ABW5_9LAMI</name>
<evidence type="ECO:0000313" key="7">
    <source>
        <dbReference type="EMBL" id="CAI9785356.1"/>
    </source>
</evidence>
<dbReference type="PANTHER" id="PTHR13683">
    <property type="entry name" value="ASPARTYL PROTEASES"/>
    <property type="match status" value="1"/>
</dbReference>
<dbReference type="InterPro" id="IPR033873">
    <property type="entry name" value="CND41-like"/>
</dbReference>
<organism evidence="7 8">
    <name type="scientific">Fraxinus pennsylvanica</name>
    <dbReference type="NCBI Taxonomy" id="56036"/>
    <lineage>
        <taxon>Eukaryota</taxon>
        <taxon>Viridiplantae</taxon>
        <taxon>Streptophyta</taxon>
        <taxon>Embryophyta</taxon>
        <taxon>Tracheophyta</taxon>
        <taxon>Spermatophyta</taxon>
        <taxon>Magnoliopsida</taxon>
        <taxon>eudicotyledons</taxon>
        <taxon>Gunneridae</taxon>
        <taxon>Pentapetalae</taxon>
        <taxon>asterids</taxon>
        <taxon>lamiids</taxon>
        <taxon>Lamiales</taxon>
        <taxon>Oleaceae</taxon>
        <taxon>Oleeae</taxon>
        <taxon>Fraxinus</taxon>
    </lineage>
</organism>
<dbReference type="InterPro" id="IPR033121">
    <property type="entry name" value="PEPTIDASE_A1"/>
</dbReference>
<evidence type="ECO:0000256" key="5">
    <source>
        <dbReference type="PIRSR" id="PIRSR601461-1"/>
    </source>
</evidence>
<accession>A0AAD2ABW5</accession>
<dbReference type="InterPro" id="IPR032799">
    <property type="entry name" value="TAXi_C"/>
</dbReference>
<dbReference type="PROSITE" id="PS51767">
    <property type="entry name" value="PEPTIDASE_A1"/>
    <property type="match status" value="1"/>
</dbReference>
<dbReference type="InterPro" id="IPR001461">
    <property type="entry name" value="Aspartic_peptidase_A1"/>
</dbReference>
<dbReference type="GO" id="GO:0004190">
    <property type="term" value="F:aspartic-type endopeptidase activity"/>
    <property type="evidence" value="ECO:0007669"/>
    <property type="project" value="InterPro"/>
</dbReference>
<dbReference type="PANTHER" id="PTHR13683:SF775">
    <property type="entry name" value="EUKARYOTIC ASPARTYL PROTEASE FAMILY PROTEIN"/>
    <property type="match status" value="1"/>
</dbReference>
<dbReference type="GO" id="GO:0006508">
    <property type="term" value="P:proteolysis"/>
    <property type="evidence" value="ECO:0007669"/>
    <property type="project" value="UniProtKB-KW"/>
</dbReference>
<keyword evidence="2" id="KW-0645">Protease</keyword>
<dbReference type="InterPro" id="IPR001969">
    <property type="entry name" value="Aspartic_peptidase_AS"/>
</dbReference>
<dbReference type="FunFam" id="2.40.70.10:FF:000010">
    <property type="entry name" value="Aspartyl protease family protein 2"/>
    <property type="match status" value="1"/>
</dbReference>
<dbReference type="CDD" id="cd05472">
    <property type="entry name" value="cnd41_like"/>
    <property type="match status" value="1"/>
</dbReference>
<feature type="domain" description="Peptidase A1" evidence="6">
    <location>
        <begin position="184"/>
        <end position="516"/>
    </location>
</feature>
<sequence length="520" mass="55880">MTKSNPYSHVALFMHTQASRSTSLLLALYSAMGKEMGFLLAIFFSFFTSSILARTLPVSSKTAVLDVFAAVQKTQELFLLNSQSVLPSKRSVHDQEPFVSSASSLSFQIHSRLAIRGISYNNYKELTLDRLNRDSIRVKALQTRVDLVSQGLRKADLIPLETELEAEKLEVPVISGTSQGSGEYFCRVGIGHPPSQAYMVLDTGSDVNWVQCAPCADCYQQADPIFDPLSSSSFSQLTCGTQQCRSLDVSECRNNACLYEVSYGDGSYTVGDFVTETITFGDSASVNNIAIGCGHNNEGLFVGAAGLIGLGGGALSFPSQINASSFSYCLVDRDSDSASTLEFDSAIPPYAVTAPLVRNSKLDTYRYVDLTGISVSGDLLPIPPSTFQLNDDGDGGIIVDSGTAVTRLPTEAYNSLRDAFVKGTKNLPSTKGVALFDTCYDLRSMKSVEVPTVSFHFSNGKELALPAKNYLIPVDSSSTFCLAFAPTSSSLGIIGNVQQQGTRVSYDLANSLIGFSSNKC</sequence>
<gene>
    <name evidence="7" type="ORF">FPE_LOCUS32786</name>
</gene>
<evidence type="ECO:0000313" key="8">
    <source>
        <dbReference type="Proteomes" id="UP000834106"/>
    </source>
</evidence>
<dbReference type="AlphaFoldDB" id="A0AAD2ABW5"/>
<keyword evidence="3" id="KW-0732">Signal</keyword>
<keyword evidence="4" id="KW-0378">Hydrolase</keyword>
<keyword evidence="8" id="KW-1185">Reference proteome</keyword>
<comment type="similarity">
    <text evidence="1">Belongs to the peptidase A1 family.</text>
</comment>
<feature type="active site" evidence="5">
    <location>
        <position position="400"/>
    </location>
</feature>